<evidence type="ECO:0000313" key="2">
    <source>
        <dbReference type="EMBL" id="OPJ85478.1"/>
    </source>
</evidence>
<keyword evidence="3" id="KW-1185">Reference proteome</keyword>
<dbReference type="AlphaFoldDB" id="A0A1V4KM20"/>
<evidence type="ECO:0000256" key="1">
    <source>
        <dbReference type="SAM" id="MobiDB-lite"/>
    </source>
</evidence>
<comment type="caution">
    <text evidence="2">The sequence shown here is derived from an EMBL/GenBank/DDBJ whole genome shotgun (WGS) entry which is preliminary data.</text>
</comment>
<dbReference type="EMBL" id="LSYS01002834">
    <property type="protein sequence ID" value="OPJ85478.1"/>
    <property type="molecule type" value="Genomic_DNA"/>
</dbReference>
<accession>A0A1V4KM20</accession>
<proteinExistence type="predicted"/>
<gene>
    <name evidence="2" type="ORF">AV530_001699</name>
</gene>
<reference evidence="2 3" key="1">
    <citation type="submission" date="2016-02" db="EMBL/GenBank/DDBJ databases">
        <title>Band-tailed pigeon sequencing and assembly.</title>
        <authorList>
            <person name="Soares A.E."/>
            <person name="Novak B.J."/>
            <person name="Rice E.S."/>
            <person name="O'Connell B."/>
            <person name="Chang D."/>
            <person name="Weber S."/>
            <person name="Shapiro B."/>
        </authorList>
    </citation>
    <scope>NUCLEOTIDE SEQUENCE [LARGE SCALE GENOMIC DNA]</scope>
    <source>
        <strain evidence="2">BTP2013</strain>
        <tissue evidence="2">Blood</tissue>
    </source>
</reference>
<feature type="region of interest" description="Disordered" evidence="1">
    <location>
        <begin position="1"/>
        <end position="33"/>
    </location>
</feature>
<evidence type="ECO:0000313" key="3">
    <source>
        <dbReference type="Proteomes" id="UP000190648"/>
    </source>
</evidence>
<dbReference type="Proteomes" id="UP000190648">
    <property type="component" value="Unassembled WGS sequence"/>
</dbReference>
<name>A0A1V4KM20_PATFA</name>
<protein>
    <submittedName>
        <fullName evidence="2">Uncharacterized protein</fullName>
    </submittedName>
</protein>
<sequence length="81" mass="8848">MRSRATKHSTRSDVVGRTRPIAQPHSGAAPCTLPEPQMMLEAGGVKKAAFLTRTILAANLVPEVTTLFLMSPELLKLRCYL</sequence>
<organism evidence="2 3">
    <name type="scientific">Patagioenas fasciata monilis</name>
    <dbReference type="NCBI Taxonomy" id="372326"/>
    <lineage>
        <taxon>Eukaryota</taxon>
        <taxon>Metazoa</taxon>
        <taxon>Chordata</taxon>
        <taxon>Craniata</taxon>
        <taxon>Vertebrata</taxon>
        <taxon>Euteleostomi</taxon>
        <taxon>Archelosauria</taxon>
        <taxon>Archosauria</taxon>
        <taxon>Dinosauria</taxon>
        <taxon>Saurischia</taxon>
        <taxon>Theropoda</taxon>
        <taxon>Coelurosauria</taxon>
        <taxon>Aves</taxon>
        <taxon>Neognathae</taxon>
        <taxon>Neoaves</taxon>
        <taxon>Columbimorphae</taxon>
        <taxon>Columbiformes</taxon>
        <taxon>Columbidae</taxon>
        <taxon>Patagioenas</taxon>
    </lineage>
</organism>